<accession>A0A1I7ZW98</accession>
<sequence length="16" mass="1843">MWLFPAIAILLLSILE</sequence>
<dbReference type="Proteomes" id="UP000095287">
    <property type="component" value="Unplaced"/>
</dbReference>
<dbReference type="WBParaSite" id="L893_g30211.t1">
    <property type="protein sequence ID" value="L893_g30211.t1"/>
    <property type="gene ID" value="L893_g30211"/>
</dbReference>
<organism evidence="1 2">
    <name type="scientific">Steinernema glaseri</name>
    <dbReference type="NCBI Taxonomy" id="37863"/>
    <lineage>
        <taxon>Eukaryota</taxon>
        <taxon>Metazoa</taxon>
        <taxon>Ecdysozoa</taxon>
        <taxon>Nematoda</taxon>
        <taxon>Chromadorea</taxon>
        <taxon>Rhabditida</taxon>
        <taxon>Tylenchina</taxon>
        <taxon>Panagrolaimomorpha</taxon>
        <taxon>Strongyloidoidea</taxon>
        <taxon>Steinernematidae</taxon>
        <taxon>Steinernema</taxon>
    </lineage>
</organism>
<protein>
    <submittedName>
        <fullName evidence="2">Uncharacterized protein</fullName>
    </submittedName>
</protein>
<dbReference type="AlphaFoldDB" id="A0A1I7ZW98"/>
<keyword evidence="1" id="KW-1185">Reference proteome</keyword>
<name>A0A1I7ZW98_9BILA</name>
<evidence type="ECO:0000313" key="1">
    <source>
        <dbReference type="Proteomes" id="UP000095287"/>
    </source>
</evidence>
<proteinExistence type="predicted"/>
<evidence type="ECO:0000313" key="2">
    <source>
        <dbReference type="WBParaSite" id="L893_g30211.t1"/>
    </source>
</evidence>
<reference evidence="2" key="1">
    <citation type="submission" date="2016-11" db="UniProtKB">
        <authorList>
            <consortium name="WormBaseParasite"/>
        </authorList>
    </citation>
    <scope>IDENTIFICATION</scope>
</reference>